<evidence type="ECO:0000259" key="3">
    <source>
        <dbReference type="PROSITE" id="PS51206"/>
    </source>
</evidence>
<evidence type="ECO:0000313" key="5">
    <source>
        <dbReference type="Proteomes" id="UP000026980"/>
    </source>
</evidence>
<sequence>MKDLTVINNEIRESREQDDIRFKEELKNKGMLSVAFNKTNESLMPAIIKNGEKYQVNQTLFSHNFLNMFSLYAHPSLGGQWLYDEDTGLWNDLDLPKDEYARGIYQQLIKPLFYDALIQLDIDGQLAKNLQKAAAEIADTTKAQGINTGLGSYKNDGLVLFNDGRVYDFDMKGVRKVKKTDYMTKRFDYPIIENEDGGLIKEWLDFVLEDSAPAFYEYIGSGFIQRPIYNVFAFAVNGLVDENTASNGGNGKSEVLGFLQNYVFGIENTSSLPLQDLIQADDKKIINLYQKFLNIDAETPETFINDTSKLKGLTGTGARTVDRKYKTSITMENRAKLLFATNSVPQFRDDSSAMERRLMIIPFNRDFKGKDAEEGRKYYKKELRKQRESAEELGKFAYYCLKRFEELYDKKGASANNPFSMSDTALRLRDKTISENNPALYFINECPYLELTNNDEDMVHQGLLYAMYKASNKEDMKKLVSKQVFKKYMAAHIKNGDKSVKNTKERNLGAAHARVYTGVKLVKPPYEDIENEIYLEPIMKHYANSDAVNVLDILPIGGE</sequence>
<dbReference type="InterPro" id="IPR027417">
    <property type="entry name" value="P-loop_NTPase"/>
</dbReference>
<name>A0A060ADU2_9CAUD</name>
<dbReference type="EMBL" id="KJ010489">
    <property type="protein sequence ID" value="AIA65130.1"/>
    <property type="molecule type" value="Genomic_DNA"/>
</dbReference>
<dbReference type="RefSeq" id="YP_009042711.1">
    <property type="nucleotide sequence ID" value="NC_024356.1"/>
</dbReference>
<dbReference type="Gene3D" id="3.40.50.300">
    <property type="entry name" value="P-loop containing nucleotide triphosphate hydrolases"/>
    <property type="match status" value="1"/>
</dbReference>
<evidence type="ECO:0000313" key="4">
    <source>
        <dbReference type="EMBL" id="AIA65130.1"/>
    </source>
</evidence>
<gene>
    <name evidence="4" type="ORF">IME_063</name>
</gene>
<keyword evidence="2" id="KW-0067">ATP-binding</keyword>
<reference evidence="4 5" key="1">
    <citation type="journal article" date="2014" name="J. Gen. Virol.">
        <title>Characterization and complete genome sequence analysis of novel bacteriophage IME-EFm1 infecting Enterococcus faecium.</title>
        <authorList>
            <person name="Wang Y."/>
            <person name="Wang W."/>
            <person name="Lv Y."/>
            <person name="Zheng W."/>
            <person name="Mi Z."/>
            <person name="Pei G."/>
            <person name="An X."/>
            <person name="Xu X."/>
            <person name="Han C."/>
            <person name="Liu J."/>
            <person name="Zhou C."/>
            <person name="Tong Y."/>
        </authorList>
    </citation>
    <scope>NUCLEOTIDE SEQUENCE [LARGE SCALE GENOMIC DNA]</scope>
</reference>
<dbReference type="SUPFAM" id="SSF52540">
    <property type="entry name" value="P-loop containing nucleoside triphosphate hydrolases"/>
    <property type="match status" value="1"/>
</dbReference>
<accession>A0A060ADU2</accession>
<dbReference type="OrthoDB" id="3193at10239"/>
<evidence type="ECO:0000256" key="1">
    <source>
        <dbReference type="ARBA" id="ARBA00022741"/>
    </source>
</evidence>
<keyword evidence="1" id="KW-0547">Nucleotide-binding</keyword>
<proteinExistence type="predicted"/>
<evidence type="ECO:0000256" key="2">
    <source>
        <dbReference type="ARBA" id="ARBA00022840"/>
    </source>
</evidence>
<keyword evidence="5" id="KW-1185">Reference proteome</keyword>
<dbReference type="GO" id="GO:0005524">
    <property type="term" value="F:ATP binding"/>
    <property type="evidence" value="ECO:0007669"/>
    <property type="project" value="UniProtKB-KW"/>
</dbReference>
<dbReference type="InterPro" id="IPR014015">
    <property type="entry name" value="Helicase_SF3_DNA-vir"/>
</dbReference>
<dbReference type="Proteomes" id="UP000026980">
    <property type="component" value="Segment"/>
</dbReference>
<feature type="domain" description="SF3 helicase" evidence="3">
    <location>
        <begin position="210"/>
        <end position="376"/>
    </location>
</feature>
<dbReference type="Pfam" id="PF19263">
    <property type="entry name" value="DUF5906"/>
    <property type="match status" value="1"/>
</dbReference>
<dbReference type="InterPro" id="IPR045455">
    <property type="entry name" value="NrS-1_pol-like_helicase"/>
</dbReference>
<protein>
    <submittedName>
        <fullName evidence="4">DNA primase</fullName>
    </submittedName>
</protein>
<organism evidence="4 5">
    <name type="scientific">Enterococcus phage IME-EFm1</name>
    <dbReference type="NCBI Taxonomy" id="1445858"/>
    <lineage>
        <taxon>Viruses</taxon>
        <taxon>Duplodnaviria</taxon>
        <taxon>Heunggongvirae</taxon>
        <taxon>Uroviricota</taxon>
        <taxon>Caudoviricetes</taxon>
        <taxon>Efemunavirus</taxon>
        <taxon>Efemunavirus Efm1</taxon>
    </lineage>
</organism>
<dbReference type="KEGG" id="vg:19686099"/>
<dbReference type="GeneID" id="19686099"/>
<dbReference type="PROSITE" id="PS51206">
    <property type="entry name" value="SF3_HELICASE_1"/>
    <property type="match status" value="1"/>
</dbReference>